<reference evidence="2" key="1">
    <citation type="submission" date="2020-11" db="EMBL/GenBank/DDBJ databases">
        <authorList>
            <person name="Tran Van P."/>
        </authorList>
    </citation>
    <scope>NUCLEOTIDE SEQUENCE</scope>
</reference>
<dbReference type="SMART" id="SM00557">
    <property type="entry name" value="IG_FLMN"/>
    <property type="match status" value="1"/>
</dbReference>
<keyword evidence="3" id="KW-1185">Reference proteome</keyword>
<dbReference type="PROSITE" id="PS50194">
    <property type="entry name" value="FILAMIN_REPEAT"/>
    <property type="match status" value="1"/>
</dbReference>
<name>A0A7R9C4I9_9CRUS</name>
<feature type="repeat" description="Filamin" evidence="1">
    <location>
        <begin position="45"/>
        <end position="123"/>
    </location>
</feature>
<feature type="non-terminal residue" evidence="2">
    <location>
        <position position="1"/>
    </location>
</feature>
<dbReference type="InterPro" id="IPR017868">
    <property type="entry name" value="Filamin/ABP280_repeat-like"/>
</dbReference>
<dbReference type="Pfam" id="PF00630">
    <property type="entry name" value="Filamin"/>
    <property type="match status" value="1"/>
</dbReference>
<evidence type="ECO:0000313" key="3">
    <source>
        <dbReference type="Proteomes" id="UP000678499"/>
    </source>
</evidence>
<dbReference type="InterPro" id="IPR014756">
    <property type="entry name" value="Ig_E-set"/>
</dbReference>
<dbReference type="Gene3D" id="2.60.40.10">
    <property type="entry name" value="Immunoglobulins"/>
    <property type="match status" value="1"/>
</dbReference>
<organism evidence="2">
    <name type="scientific">Notodromas monacha</name>
    <dbReference type="NCBI Taxonomy" id="399045"/>
    <lineage>
        <taxon>Eukaryota</taxon>
        <taxon>Metazoa</taxon>
        <taxon>Ecdysozoa</taxon>
        <taxon>Arthropoda</taxon>
        <taxon>Crustacea</taxon>
        <taxon>Oligostraca</taxon>
        <taxon>Ostracoda</taxon>
        <taxon>Podocopa</taxon>
        <taxon>Podocopida</taxon>
        <taxon>Cypridocopina</taxon>
        <taxon>Cypridoidea</taxon>
        <taxon>Cyprididae</taxon>
        <taxon>Notodromas</taxon>
    </lineage>
</organism>
<dbReference type="EMBL" id="OA896857">
    <property type="protein sequence ID" value="CAD7285442.1"/>
    <property type="molecule type" value="Genomic_DNA"/>
</dbReference>
<dbReference type="InterPro" id="IPR013783">
    <property type="entry name" value="Ig-like_fold"/>
</dbReference>
<dbReference type="AlphaFoldDB" id="A0A7R9C4I9"/>
<dbReference type="OrthoDB" id="18740at2759"/>
<gene>
    <name evidence="2" type="ORF">NMOB1V02_LOCUS13044</name>
</gene>
<sequence length="131" mass="14387">GTLELVVTTAKTSVKAEVVARSRGLYDVTFIPQVRDLDAKEMKHLKRTESKMVSVAGDGLREVVVGAPSRFQIDTKGMDGDVDVRVTGPDEESIPCRVLRAQNGSSGLYRAEYRPEVAGLYKIQDLKICMT</sequence>
<protein>
    <submittedName>
        <fullName evidence="2">Uncharacterized protein</fullName>
    </submittedName>
</protein>
<accession>A0A7R9C4I9</accession>
<evidence type="ECO:0000313" key="2">
    <source>
        <dbReference type="EMBL" id="CAD7285442.1"/>
    </source>
</evidence>
<dbReference type="Proteomes" id="UP000678499">
    <property type="component" value="Unassembled WGS sequence"/>
</dbReference>
<proteinExistence type="predicted"/>
<dbReference type="SUPFAM" id="SSF81296">
    <property type="entry name" value="E set domains"/>
    <property type="match status" value="1"/>
</dbReference>
<evidence type="ECO:0000256" key="1">
    <source>
        <dbReference type="PROSITE-ProRule" id="PRU00087"/>
    </source>
</evidence>
<dbReference type="InterPro" id="IPR001298">
    <property type="entry name" value="Filamin/ABP280_rpt"/>
</dbReference>
<dbReference type="EMBL" id="CAJPEX010014820">
    <property type="protein sequence ID" value="CAG0925594.1"/>
    <property type="molecule type" value="Genomic_DNA"/>
</dbReference>